<dbReference type="Pfam" id="PF01757">
    <property type="entry name" value="Acyl_transf_3"/>
    <property type="match status" value="1"/>
</dbReference>
<feature type="transmembrane region" description="Helical" evidence="1">
    <location>
        <begin position="77"/>
        <end position="98"/>
    </location>
</feature>
<reference evidence="4" key="1">
    <citation type="journal article" date="2019" name="Int. J. Syst. Evol. Microbiol.">
        <title>The Global Catalogue of Microorganisms (GCM) 10K type strain sequencing project: providing services to taxonomists for standard genome sequencing and annotation.</title>
        <authorList>
            <consortium name="The Broad Institute Genomics Platform"/>
            <consortium name="The Broad Institute Genome Sequencing Center for Infectious Disease"/>
            <person name="Wu L."/>
            <person name="Ma J."/>
        </authorList>
    </citation>
    <scope>NUCLEOTIDE SEQUENCE [LARGE SCALE GENOMIC DNA]</scope>
    <source>
        <strain evidence="4">CCM 8391</strain>
    </source>
</reference>
<organism evidence="3 4">
    <name type="scientific">Pseudonocardia hispaniensis</name>
    <dbReference type="NCBI Taxonomy" id="904933"/>
    <lineage>
        <taxon>Bacteria</taxon>
        <taxon>Bacillati</taxon>
        <taxon>Actinomycetota</taxon>
        <taxon>Actinomycetes</taxon>
        <taxon>Pseudonocardiales</taxon>
        <taxon>Pseudonocardiaceae</taxon>
        <taxon>Pseudonocardia</taxon>
    </lineage>
</organism>
<comment type="caution">
    <text evidence="3">The sequence shown here is derived from an EMBL/GenBank/DDBJ whole genome shotgun (WGS) entry which is preliminary data.</text>
</comment>
<dbReference type="Proteomes" id="UP001596302">
    <property type="component" value="Unassembled WGS sequence"/>
</dbReference>
<feature type="transmembrane region" description="Helical" evidence="1">
    <location>
        <begin position="214"/>
        <end position="234"/>
    </location>
</feature>
<keyword evidence="3" id="KW-0012">Acyltransferase</keyword>
<feature type="transmembrane region" description="Helical" evidence="1">
    <location>
        <begin position="363"/>
        <end position="381"/>
    </location>
</feature>
<gene>
    <name evidence="3" type="ORF">ACFQE5_15995</name>
</gene>
<dbReference type="EC" id="2.3.1.-" evidence="3"/>
<keyword evidence="4" id="KW-1185">Reference proteome</keyword>
<feature type="domain" description="Acyltransferase 3" evidence="2">
    <location>
        <begin position="36"/>
        <end position="375"/>
    </location>
</feature>
<protein>
    <submittedName>
        <fullName evidence="3">Acyltransferase</fullName>
        <ecNumber evidence="3">2.3.1.-</ecNumber>
    </submittedName>
</protein>
<evidence type="ECO:0000313" key="3">
    <source>
        <dbReference type="EMBL" id="MFC5995714.1"/>
    </source>
</evidence>
<feature type="transmembrane region" description="Helical" evidence="1">
    <location>
        <begin position="119"/>
        <end position="140"/>
    </location>
</feature>
<evidence type="ECO:0000259" key="2">
    <source>
        <dbReference type="Pfam" id="PF01757"/>
    </source>
</evidence>
<dbReference type="InterPro" id="IPR002656">
    <property type="entry name" value="Acyl_transf_3_dom"/>
</dbReference>
<keyword evidence="3" id="KW-0808">Transferase</keyword>
<feature type="transmembrane region" description="Helical" evidence="1">
    <location>
        <begin position="38"/>
        <end position="57"/>
    </location>
</feature>
<evidence type="ECO:0000256" key="1">
    <source>
        <dbReference type="SAM" id="Phobius"/>
    </source>
</evidence>
<feature type="transmembrane region" description="Helical" evidence="1">
    <location>
        <begin position="246"/>
        <end position="265"/>
    </location>
</feature>
<evidence type="ECO:0000313" key="4">
    <source>
        <dbReference type="Proteomes" id="UP001596302"/>
    </source>
</evidence>
<feature type="transmembrane region" description="Helical" evidence="1">
    <location>
        <begin position="317"/>
        <end position="343"/>
    </location>
</feature>
<sequence>MTRPRPRDQPVPTLPAVRRALHRRIAATPASHDRTVDLLRAFCIGVVVVWHWALSVIRHQDGQYVMANPIADIPLAWLATWLLQVMPVFFLIGGFANLTAWDRAERRTWPFLRRRLVRLLRPAAVFLGVWAVFLGVWAVIEAVASSAVPDHPGVSAYGPIVVTPLWFLAVYLGVVLLVPLTAAAHRRAAGPVVALLGAAVVAVDLARFGAGLEVFGGVNTVLVWVFVHQLGYLWRDGMLDPVPRRCALAAAGLVGLIVVAALEVYPASMVATEGAGLSHMYPTTAGVAALAVFQLGVILLLRPLLSAWMRRQRAWTAVAAVNAVAMTVFLWQMTALLVTLALVQAIGLAVHPEPTAAWWAQRPLWLVVPAVVLAGLVALFGRAETRPMTGYGRPWPGAG</sequence>
<feature type="transmembrane region" description="Helical" evidence="1">
    <location>
        <begin position="188"/>
        <end position="208"/>
    </location>
</feature>
<keyword evidence="1" id="KW-1133">Transmembrane helix</keyword>
<name>A0ABW1J4F4_9PSEU</name>
<keyword evidence="1" id="KW-0472">Membrane</keyword>
<dbReference type="GO" id="GO:0016746">
    <property type="term" value="F:acyltransferase activity"/>
    <property type="evidence" value="ECO:0007669"/>
    <property type="project" value="UniProtKB-KW"/>
</dbReference>
<feature type="transmembrane region" description="Helical" evidence="1">
    <location>
        <begin position="160"/>
        <end position="181"/>
    </location>
</feature>
<keyword evidence="1" id="KW-0812">Transmembrane</keyword>
<accession>A0ABW1J4F4</accession>
<feature type="transmembrane region" description="Helical" evidence="1">
    <location>
        <begin position="285"/>
        <end position="305"/>
    </location>
</feature>
<dbReference type="EMBL" id="JBHSQW010000034">
    <property type="protein sequence ID" value="MFC5995714.1"/>
    <property type="molecule type" value="Genomic_DNA"/>
</dbReference>
<proteinExistence type="predicted"/>